<feature type="non-terminal residue" evidence="1">
    <location>
        <position position="1"/>
    </location>
</feature>
<dbReference type="Proteomes" id="UP000037251">
    <property type="component" value="Unassembled WGS sequence"/>
</dbReference>
<dbReference type="PATRIC" id="fig|67356.5.peg.4288"/>
<name>A0A0L8KPG4_9ACTN</name>
<keyword evidence="3" id="KW-1185">Reference proteome</keyword>
<dbReference type="RefSeq" id="WP_374935403.1">
    <property type="nucleotide sequence ID" value="NZ_LGUS01000166.1"/>
</dbReference>
<dbReference type="EMBL" id="LGUS01000238">
    <property type="protein sequence ID" value="KOG27851.1"/>
    <property type="molecule type" value="Genomic_DNA"/>
</dbReference>
<dbReference type="EMBL" id="LGUS01000166">
    <property type="protein sequence ID" value="KOG34209.1"/>
    <property type="molecule type" value="Genomic_DNA"/>
</dbReference>
<organism evidence="1 3">
    <name type="scientific">Streptomyces resistomycificus</name>
    <dbReference type="NCBI Taxonomy" id="67356"/>
    <lineage>
        <taxon>Bacteria</taxon>
        <taxon>Bacillati</taxon>
        <taxon>Actinomycetota</taxon>
        <taxon>Actinomycetes</taxon>
        <taxon>Kitasatosporales</taxon>
        <taxon>Streptomycetaceae</taxon>
        <taxon>Streptomyces</taxon>
        <taxon>Streptomyces aurantiacus group</taxon>
    </lineage>
</organism>
<reference evidence="3" key="2">
    <citation type="submission" date="2015-07" db="EMBL/GenBank/DDBJ databases">
        <authorList>
            <person name="Ju K.-S."/>
            <person name="Doroghazi J.R."/>
            <person name="Metcalf W.W."/>
        </authorList>
    </citation>
    <scope>NUCLEOTIDE SEQUENCE [LARGE SCALE GENOMIC DNA]</scope>
    <source>
        <strain evidence="3">NRRL 2290</strain>
    </source>
</reference>
<comment type="caution">
    <text evidence="1">The sequence shown here is derived from an EMBL/GenBank/DDBJ whole genome shotgun (WGS) entry which is preliminary data.</text>
</comment>
<protein>
    <submittedName>
        <fullName evidence="1">Uncharacterized protein</fullName>
    </submittedName>
</protein>
<evidence type="ECO:0000313" key="3">
    <source>
        <dbReference type="Proteomes" id="UP000037251"/>
    </source>
</evidence>
<evidence type="ECO:0000313" key="1">
    <source>
        <dbReference type="EMBL" id="KOG27851.1"/>
    </source>
</evidence>
<reference evidence="1" key="1">
    <citation type="submission" date="2015-07" db="EMBL/GenBank/DDBJ databases">
        <title>MeaNS - Measles Nucleotide Surveillance Program.</title>
        <authorList>
            <person name="Tran T."/>
            <person name="Druce J."/>
        </authorList>
    </citation>
    <scope>NUCLEOTIDE SEQUENCE</scope>
    <source>
        <strain evidence="1">NRRL 2290</strain>
    </source>
</reference>
<accession>A0A0L8KPG4</accession>
<proteinExistence type="predicted"/>
<sequence length="67" mass="7333">KTVNDGALAAAHTALRQIDTLRHGRHDHLFNAEISRIAQPSPQTLGMCGFLRAYDPPRRAATTAEPK</sequence>
<evidence type="ECO:0000313" key="2">
    <source>
        <dbReference type="EMBL" id="KOG34209.1"/>
    </source>
</evidence>
<dbReference type="AlphaFoldDB" id="A0A0L8KPG4"/>
<gene>
    <name evidence="2" type="ORF">ADK37_20170</name>
    <name evidence="1" type="ORF">ADK37_40215</name>
</gene>